<keyword evidence="2" id="KW-1185">Reference proteome</keyword>
<name>A0A2N5VSW7_9BASI</name>
<evidence type="ECO:0000313" key="1">
    <source>
        <dbReference type="EMBL" id="PLW53070.1"/>
    </source>
</evidence>
<organism evidence="1 2">
    <name type="scientific">Puccinia coronata f. sp. avenae</name>
    <dbReference type="NCBI Taxonomy" id="200324"/>
    <lineage>
        <taxon>Eukaryota</taxon>
        <taxon>Fungi</taxon>
        <taxon>Dikarya</taxon>
        <taxon>Basidiomycota</taxon>
        <taxon>Pucciniomycotina</taxon>
        <taxon>Pucciniomycetes</taxon>
        <taxon>Pucciniales</taxon>
        <taxon>Pucciniaceae</taxon>
        <taxon>Puccinia</taxon>
    </lineage>
</organism>
<dbReference type="AlphaFoldDB" id="A0A2N5VSW7"/>
<dbReference type="OrthoDB" id="1750432at2759"/>
<comment type="caution">
    <text evidence="1">The sequence shown here is derived from an EMBL/GenBank/DDBJ whole genome shotgun (WGS) entry which is preliminary data.</text>
</comment>
<gene>
    <name evidence="1" type="ORF">PCANC_05819</name>
</gene>
<proteinExistence type="predicted"/>
<dbReference type="EMBL" id="PGCJ01000068">
    <property type="protein sequence ID" value="PLW53070.1"/>
    <property type="molecule type" value="Genomic_DNA"/>
</dbReference>
<evidence type="ECO:0000313" key="2">
    <source>
        <dbReference type="Proteomes" id="UP000235388"/>
    </source>
</evidence>
<protein>
    <submittedName>
        <fullName evidence="1">Uncharacterized protein</fullName>
    </submittedName>
</protein>
<dbReference type="Proteomes" id="UP000235388">
    <property type="component" value="Unassembled WGS sequence"/>
</dbReference>
<sequence length="172" mass="18686">MSAEWRAADTLEAPMALAMEVVAQLDLLALLPADVSQPVLPEKQELFVKNNQQVPIASVAAIQPAPQPSTSPPLTYHPLPDKVPTLDPSAEVEYVMGYYQNYDEEYDNYEEPSCSNVNILGNTVHVWLDCTKGGCLIVPALFKAPDAFLVKANILVNTGAMANFVSKICPQA</sequence>
<reference evidence="1 2" key="1">
    <citation type="submission" date="2017-11" db="EMBL/GenBank/DDBJ databases">
        <title>De novo assembly and phasing of dikaryotic genomes from two isolates of Puccinia coronata f. sp. avenae, the causal agent of oat crown rust.</title>
        <authorList>
            <person name="Miller M.E."/>
            <person name="Zhang Y."/>
            <person name="Omidvar V."/>
            <person name="Sperschneider J."/>
            <person name="Schwessinger B."/>
            <person name="Raley C."/>
            <person name="Palmer J.M."/>
            <person name="Garnica D."/>
            <person name="Upadhyaya N."/>
            <person name="Rathjen J."/>
            <person name="Taylor J.M."/>
            <person name="Park R.F."/>
            <person name="Dodds P.N."/>
            <person name="Hirsch C.D."/>
            <person name="Kianian S.F."/>
            <person name="Figueroa M."/>
        </authorList>
    </citation>
    <scope>NUCLEOTIDE SEQUENCE [LARGE SCALE GENOMIC DNA]</scope>
    <source>
        <strain evidence="1">12NC29</strain>
    </source>
</reference>
<accession>A0A2N5VSW7</accession>